<dbReference type="AlphaFoldDB" id="A0A3M0JNA7"/>
<comment type="caution">
    <text evidence="2">The sequence shown here is derived from an EMBL/GenBank/DDBJ whole genome shotgun (WGS) entry which is preliminary data.</text>
</comment>
<accession>A0A3M0JNA7</accession>
<sequence length="120" mass="13176">MVPGLGGFVSGFVCLGWGLASAAGEVDTESKMNMEALEHVQRRATRLVRGLEHKSCEEQLRELGLFILEKRRLRLGTEWLDSSQAERNLQGLMDKRMDMSQQCAQVAKKANGSGPGSGKL</sequence>
<gene>
    <name evidence="2" type="ORF">DUI87_27211</name>
</gene>
<organism evidence="2 3">
    <name type="scientific">Hirundo rustica rustica</name>
    <dbReference type="NCBI Taxonomy" id="333673"/>
    <lineage>
        <taxon>Eukaryota</taxon>
        <taxon>Metazoa</taxon>
        <taxon>Chordata</taxon>
        <taxon>Craniata</taxon>
        <taxon>Vertebrata</taxon>
        <taxon>Euteleostomi</taxon>
        <taxon>Archelosauria</taxon>
        <taxon>Archosauria</taxon>
        <taxon>Dinosauria</taxon>
        <taxon>Saurischia</taxon>
        <taxon>Theropoda</taxon>
        <taxon>Coelurosauria</taxon>
        <taxon>Aves</taxon>
        <taxon>Neognathae</taxon>
        <taxon>Neoaves</taxon>
        <taxon>Telluraves</taxon>
        <taxon>Australaves</taxon>
        <taxon>Passeriformes</taxon>
        <taxon>Sylvioidea</taxon>
        <taxon>Hirundinidae</taxon>
        <taxon>Hirundo</taxon>
    </lineage>
</organism>
<protein>
    <submittedName>
        <fullName evidence="2">Uncharacterized protein</fullName>
    </submittedName>
</protein>
<keyword evidence="1" id="KW-0732">Signal</keyword>
<evidence type="ECO:0000256" key="1">
    <source>
        <dbReference type="SAM" id="SignalP"/>
    </source>
</evidence>
<dbReference type="EMBL" id="QRBI01000177">
    <property type="protein sequence ID" value="RMB96346.1"/>
    <property type="molecule type" value="Genomic_DNA"/>
</dbReference>
<feature type="signal peptide" evidence="1">
    <location>
        <begin position="1"/>
        <end position="22"/>
    </location>
</feature>
<evidence type="ECO:0000313" key="2">
    <source>
        <dbReference type="EMBL" id="RMB96346.1"/>
    </source>
</evidence>
<dbReference type="Proteomes" id="UP000269221">
    <property type="component" value="Unassembled WGS sequence"/>
</dbReference>
<keyword evidence="3" id="KW-1185">Reference proteome</keyword>
<feature type="chain" id="PRO_5018127961" evidence="1">
    <location>
        <begin position="23"/>
        <end position="120"/>
    </location>
</feature>
<dbReference type="OrthoDB" id="276744at2759"/>
<name>A0A3M0JNA7_HIRRU</name>
<dbReference type="STRING" id="333673.A0A3M0JNA7"/>
<proteinExistence type="predicted"/>
<reference evidence="2 3" key="1">
    <citation type="submission" date="2018-07" db="EMBL/GenBank/DDBJ databases">
        <title>A high quality draft genome assembly of the barn swallow (H. rustica rustica).</title>
        <authorList>
            <person name="Formenti G."/>
            <person name="Chiara M."/>
            <person name="Poveda L."/>
            <person name="Francoijs K.-J."/>
            <person name="Bonisoli-Alquati A."/>
            <person name="Canova L."/>
            <person name="Gianfranceschi L."/>
            <person name="Horner D.S."/>
            <person name="Saino N."/>
        </authorList>
    </citation>
    <scope>NUCLEOTIDE SEQUENCE [LARGE SCALE GENOMIC DNA]</scope>
    <source>
        <strain evidence="2">Chelidonia</strain>
        <tissue evidence="2">Blood</tissue>
    </source>
</reference>
<evidence type="ECO:0000313" key="3">
    <source>
        <dbReference type="Proteomes" id="UP000269221"/>
    </source>
</evidence>